<dbReference type="SUPFAM" id="SSF52540">
    <property type="entry name" value="P-loop containing nucleoside triphosphate hydrolases"/>
    <property type="match status" value="1"/>
</dbReference>
<dbReference type="InterPro" id="IPR029016">
    <property type="entry name" value="GAF-like_dom_sf"/>
</dbReference>
<evidence type="ECO:0000256" key="1">
    <source>
        <dbReference type="SAM" id="Coils"/>
    </source>
</evidence>
<dbReference type="InterPro" id="IPR000719">
    <property type="entry name" value="Prot_kinase_dom"/>
</dbReference>
<evidence type="ECO:0000313" key="4">
    <source>
        <dbReference type="Proteomes" id="UP001525961"/>
    </source>
</evidence>
<dbReference type="InterPro" id="IPR001932">
    <property type="entry name" value="PPM-type_phosphatase-like_dom"/>
</dbReference>
<evidence type="ECO:0000259" key="2">
    <source>
        <dbReference type="PROSITE" id="PS50011"/>
    </source>
</evidence>
<dbReference type="Gene3D" id="3.30.450.40">
    <property type="match status" value="1"/>
</dbReference>
<dbReference type="PANTHER" id="PTHR43642:SF1">
    <property type="entry name" value="HYBRID SIGNAL TRANSDUCTION HISTIDINE KINASE G"/>
    <property type="match status" value="1"/>
</dbReference>
<dbReference type="Pfam" id="PF00069">
    <property type="entry name" value="Pkinase"/>
    <property type="match status" value="1"/>
</dbReference>
<dbReference type="SUPFAM" id="SSF55781">
    <property type="entry name" value="GAF domain-like"/>
    <property type="match status" value="1"/>
</dbReference>
<dbReference type="PROSITE" id="PS50011">
    <property type="entry name" value="PROTEIN_KINASE_DOM"/>
    <property type="match status" value="1"/>
</dbReference>
<dbReference type="InterPro" id="IPR036457">
    <property type="entry name" value="PPM-type-like_dom_sf"/>
</dbReference>
<evidence type="ECO:0000313" key="3">
    <source>
        <dbReference type="EMBL" id="MCT7977056.1"/>
    </source>
</evidence>
<proteinExistence type="predicted"/>
<dbReference type="InterPro" id="IPR011009">
    <property type="entry name" value="Kinase-like_dom_sf"/>
</dbReference>
<dbReference type="Gene3D" id="3.30.200.20">
    <property type="entry name" value="Phosphorylase Kinase, domain 1"/>
    <property type="match status" value="1"/>
</dbReference>
<dbReference type="InterPro" id="IPR003018">
    <property type="entry name" value="GAF"/>
</dbReference>
<feature type="domain" description="Protein kinase" evidence="2">
    <location>
        <begin position="7"/>
        <end position="274"/>
    </location>
</feature>
<dbReference type="Pfam" id="PF01590">
    <property type="entry name" value="GAF"/>
    <property type="match status" value="1"/>
</dbReference>
<feature type="coiled-coil region" evidence="1">
    <location>
        <begin position="1502"/>
        <end position="1536"/>
    </location>
</feature>
<dbReference type="PANTHER" id="PTHR43642">
    <property type="entry name" value="HYBRID SIGNAL TRANSDUCTION HISTIDINE KINASE G"/>
    <property type="match status" value="1"/>
</dbReference>
<dbReference type="InterPro" id="IPR011990">
    <property type="entry name" value="TPR-like_helical_dom_sf"/>
</dbReference>
<dbReference type="Pfam" id="PF07228">
    <property type="entry name" value="SpoIIE"/>
    <property type="match status" value="1"/>
</dbReference>
<sequence>MTDLTGYQILSPIYESANSLVYRGIRERDNQRIILKVLKQDYPNPSELTRYKQEYEITRSLAGKGVVQVYDLHRYQNSLVMTLEDFGGKSLKGWMTERPFPLGEFLTLAIAIAESLGEIHAANIIHKDINPSNIVYNPEAGEVKIIDFGISSVLSRENPTILNPDRLEGTLAYISPEQTGRMNRAIDYRTDFYSLGVTFYELLTHQLPFTATEPLELVHSHIARQPVPPAQIDPKIPQVVSDLVMKLMAKTAEERYQSARGLKLDLETCLHQLQTNGEISAFPLATQDQSDKFQIPQKLYGREQEVQQLLNSWDSLGQGTPVLILVAGYSGVGKSALVNEVQKPLVKSRGYFISGKFDQFKRNIPYSSLIQAFQELIRQLLTESEGQLEIWKQKLLNALGNNSQVIIEVMPELELIIGKQPPVPQLGPTEAQNRFNLVFQQFVSVFAQAEHPVVMFIDDLQWADSASLKLLEQLLSDADNQYLLTIGAYRDNEVSPTHPFILTVERIQKAGTQVDAIQLQALLIEQVSQLIGDTLNVSTAESEALTELVFSKTGGNPFFLTQLLEYLYQEKFLSFNYNSGNWEWNMDSIQQVGITDNVVELMVNKIGKLHASSQNVLKLAACIGNRFDLETLSVVNAKSISATANDLLSALQEGLIVPLTDAYKTPMLWDREALMLESPDSSVELFASYPAYIPYKFLHDRVQQAAYSLIPEAQKKEFHLNIGRLFLQNTPSDSLEENIFDIVNQLNKGAELIATDSEKNQLARLNLKAGKKAKDSTAYEPALQYLEAGLALLPPDSWQTEYEFTLALHVETVEVYYLNTRFEDAEQLGAVVLQEAQSLLERVKIYELKIQSQYAQFQLQSVIDTALEILEPLGVVLPRTPTPEQIEAEENLIKELLGDRKIEDLANLPEMTDPYQLAALRILLTVTSATIITDPLLCPLVTMVSVKFCIQNGNSPLAAGAYIFYAQLLCGVLKNIEWGHQFCQLSLMLKDKMELGNLKALVIHYSIGIRHWKESFRDIPLAQMQEGIQVGIETGNFENACYNALDYCCYSIFAGVNLLEFLPKHEQYTQLIIKLKQIYSVYWNRALQGIPLNLLKEDFEYYGLTVGKSWEEEEQILAEWVEMNATFLLCIAYLSKAFVFYYLNQFDSALEAAQKAELYGESSSSYVVFPQHRFYYSLALVSVCHSESIPTLKKAEFLEKARSNQELMKEWAKYAPENYQNKYDLVEAELARISGNYLDAQTLYEKAIQGARKQGFIHEEGLAYERAAEYYLTLDREEIGQFYLKNAYACYASWGATAKLKCLSETYPNLLVKVTQRRGETGTLPVTTTGRDGKGLDIETVVKASQAIASEIVLDQLLDKLMRLTIENAGAQKGFLILPVAGKLSIEATGIVNGSEAIAVQSVPIEESLELSSAIVHYVARTQSSVILNDAANDGTFTTDSYIVQNQPKSVLCAPILNQGQLTGIIYLENNLATGAFTKERIELLQVISAQAAISLENAQLYRTLEDKVIERTAQLAEANEEISALNELLKSDNLRMSAELDVTRQLQQKMLPRYEELQAIPGLEIAGFMEPADEIGGDYYDVLNHEGHIKIGIGDVTGHGLEAGMVMVMVQTAVRTLLVNDERDYVKFLNTINRMIHDNVARMRTDKNLTLALLDYADRVLRITGQHEEVLVVRGTGEIERIDTIDLGFPVGLELDISDFITQAEVELNPGDGVVLYTDGIPEAENMAGEFYGMDRLCAVVSQYWQESAEAIRSGVIQDVREFIGEQKVFDDITLVVMKQR</sequence>
<dbReference type="SMART" id="SM00065">
    <property type="entry name" value="GAF"/>
    <property type="match status" value="1"/>
</dbReference>
<dbReference type="Gene3D" id="1.10.510.10">
    <property type="entry name" value="Transferase(Phosphotransferase) domain 1"/>
    <property type="match status" value="1"/>
</dbReference>
<keyword evidence="4" id="KW-1185">Reference proteome</keyword>
<dbReference type="EMBL" id="JAMXFA010000005">
    <property type="protein sequence ID" value="MCT7977056.1"/>
    <property type="molecule type" value="Genomic_DNA"/>
</dbReference>
<comment type="caution">
    <text evidence="3">The sequence shown here is derived from an EMBL/GenBank/DDBJ whole genome shotgun (WGS) entry which is preliminary data.</text>
</comment>
<dbReference type="InterPro" id="IPR053159">
    <property type="entry name" value="Hybrid_Histidine_Kinase"/>
</dbReference>
<keyword evidence="1" id="KW-0175">Coiled coil</keyword>
<organism evidence="3 4">
    <name type="scientific">Laspinema olomoucense D3b</name>
    <dbReference type="NCBI Taxonomy" id="2953688"/>
    <lineage>
        <taxon>Bacteria</taxon>
        <taxon>Bacillati</taxon>
        <taxon>Cyanobacteriota</taxon>
        <taxon>Cyanophyceae</taxon>
        <taxon>Oscillatoriophycideae</taxon>
        <taxon>Oscillatoriales</taxon>
        <taxon>Laspinemataceae</taxon>
        <taxon>Laspinema</taxon>
        <taxon>Laspinema olomoucense</taxon>
    </lineage>
</organism>
<accession>A0ABT2N3L7</accession>
<reference evidence="3 4" key="1">
    <citation type="journal article" date="2022" name="Front. Microbiol.">
        <title>High genomic differentiation and limited gene flow indicate recent cryptic speciation within the genus Laspinema (cyanobacteria).</title>
        <authorList>
            <person name="Stanojkovic A."/>
            <person name="Skoupy S."/>
            <person name="Skaloud P."/>
            <person name="Dvorak P."/>
        </authorList>
    </citation>
    <scope>NUCLEOTIDE SEQUENCE [LARGE SCALE GENOMIC DNA]</scope>
    <source>
        <strain evidence="3 4">D3b</strain>
    </source>
</reference>
<dbReference type="InterPro" id="IPR027417">
    <property type="entry name" value="P-loop_NTPase"/>
</dbReference>
<dbReference type="Gene3D" id="3.60.40.10">
    <property type="entry name" value="PPM-type phosphatase domain"/>
    <property type="match status" value="1"/>
</dbReference>
<gene>
    <name evidence="3" type="ORF">NG792_04860</name>
</gene>
<dbReference type="CDD" id="cd14014">
    <property type="entry name" value="STKc_PknB_like"/>
    <property type="match status" value="1"/>
</dbReference>
<name>A0ABT2N3L7_9CYAN</name>
<dbReference type="SMART" id="SM00331">
    <property type="entry name" value="PP2C_SIG"/>
    <property type="match status" value="1"/>
</dbReference>
<dbReference type="RefSeq" id="WP_261234741.1">
    <property type="nucleotide sequence ID" value="NZ_JAMXFA010000005.1"/>
</dbReference>
<dbReference type="Proteomes" id="UP001525961">
    <property type="component" value="Unassembled WGS sequence"/>
</dbReference>
<protein>
    <submittedName>
        <fullName evidence="3">AAA family ATPase</fullName>
    </submittedName>
</protein>
<dbReference type="Gene3D" id="3.40.50.300">
    <property type="entry name" value="P-loop containing nucleotide triphosphate hydrolases"/>
    <property type="match status" value="1"/>
</dbReference>
<dbReference type="SUPFAM" id="SSF48452">
    <property type="entry name" value="TPR-like"/>
    <property type="match status" value="1"/>
</dbReference>
<dbReference type="InterPro" id="IPR041664">
    <property type="entry name" value="AAA_16"/>
</dbReference>
<dbReference type="SUPFAM" id="SSF56112">
    <property type="entry name" value="Protein kinase-like (PK-like)"/>
    <property type="match status" value="1"/>
</dbReference>
<dbReference type="Pfam" id="PF13191">
    <property type="entry name" value="AAA_16"/>
    <property type="match status" value="1"/>
</dbReference>